<evidence type="ECO:0008006" key="4">
    <source>
        <dbReference type="Google" id="ProtNLM"/>
    </source>
</evidence>
<accession>A0A137P6J3</accession>
<feature type="transmembrane region" description="Helical" evidence="1">
    <location>
        <begin position="173"/>
        <end position="195"/>
    </location>
</feature>
<sequence>MEFLIFFLVYTARVYCINDGKGWDNAPNIGRQRYEELEDTYENITGSIIAFIGLFLIIPMKRWLKIRMIIMSTFGIAFFAILIISQMIDFSESQWFYWKLVLIPISILVSIICSYFASKKPIVILGMMSLLSGLLLGMTLIRMGIISYPLGRTVFTLCVGLCGMMIGLSFKDWAILVCINWNGIELIIHGIDLAIEFGYVQFNQVGWHRIYESPPPLISGLIFLSIVGTIFMIYIRWKLVGKQTVDDITRVRSILEEFDTNSAFSVEVKIGP</sequence>
<feature type="transmembrane region" description="Helical" evidence="1">
    <location>
        <begin position="215"/>
        <end position="235"/>
    </location>
</feature>
<organism evidence="2 3">
    <name type="scientific">Conidiobolus coronatus (strain ATCC 28846 / CBS 209.66 / NRRL 28638)</name>
    <name type="common">Delacroixia coronata</name>
    <dbReference type="NCBI Taxonomy" id="796925"/>
    <lineage>
        <taxon>Eukaryota</taxon>
        <taxon>Fungi</taxon>
        <taxon>Fungi incertae sedis</taxon>
        <taxon>Zoopagomycota</taxon>
        <taxon>Entomophthoromycotina</taxon>
        <taxon>Entomophthoromycetes</taxon>
        <taxon>Entomophthorales</taxon>
        <taxon>Ancylistaceae</taxon>
        <taxon>Conidiobolus</taxon>
    </lineage>
</organism>
<evidence type="ECO:0000256" key="1">
    <source>
        <dbReference type="SAM" id="Phobius"/>
    </source>
</evidence>
<dbReference type="EMBL" id="KQ964499">
    <property type="protein sequence ID" value="KXN70541.1"/>
    <property type="molecule type" value="Genomic_DNA"/>
</dbReference>
<name>A0A137P6J3_CONC2</name>
<feature type="transmembrane region" description="Helical" evidence="1">
    <location>
        <begin position="66"/>
        <end position="84"/>
    </location>
</feature>
<keyword evidence="1" id="KW-0472">Membrane</keyword>
<feature type="transmembrane region" description="Helical" evidence="1">
    <location>
        <begin position="40"/>
        <end position="59"/>
    </location>
</feature>
<keyword evidence="1" id="KW-0812">Transmembrane</keyword>
<feature type="transmembrane region" description="Helical" evidence="1">
    <location>
        <begin position="147"/>
        <end position="166"/>
    </location>
</feature>
<feature type="transmembrane region" description="Helical" evidence="1">
    <location>
        <begin position="122"/>
        <end position="141"/>
    </location>
</feature>
<dbReference type="Proteomes" id="UP000070444">
    <property type="component" value="Unassembled WGS sequence"/>
</dbReference>
<evidence type="ECO:0000313" key="2">
    <source>
        <dbReference type="EMBL" id="KXN70541.1"/>
    </source>
</evidence>
<proteinExistence type="predicted"/>
<dbReference type="AlphaFoldDB" id="A0A137P6J3"/>
<keyword evidence="1" id="KW-1133">Transmembrane helix</keyword>
<feature type="transmembrane region" description="Helical" evidence="1">
    <location>
        <begin position="96"/>
        <end position="117"/>
    </location>
</feature>
<evidence type="ECO:0000313" key="3">
    <source>
        <dbReference type="Proteomes" id="UP000070444"/>
    </source>
</evidence>
<gene>
    <name evidence="2" type="ORF">CONCODRAFT_70571</name>
</gene>
<keyword evidence="3" id="KW-1185">Reference proteome</keyword>
<protein>
    <recommendedName>
        <fullName evidence="4">DUF4203 domain-containing protein</fullName>
    </recommendedName>
</protein>
<reference evidence="2 3" key="1">
    <citation type="journal article" date="2015" name="Genome Biol. Evol.">
        <title>Phylogenomic analyses indicate that early fungi evolved digesting cell walls of algal ancestors of land plants.</title>
        <authorList>
            <person name="Chang Y."/>
            <person name="Wang S."/>
            <person name="Sekimoto S."/>
            <person name="Aerts A.L."/>
            <person name="Choi C."/>
            <person name="Clum A."/>
            <person name="LaButti K.M."/>
            <person name="Lindquist E.A."/>
            <person name="Yee Ngan C."/>
            <person name="Ohm R.A."/>
            <person name="Salamov A.A."/>
            <person name="Grigoriev I.V."/>
            <person name="Spatafora J.W."/>
            <person name="Berbee M.L."/>
        </authorList>
    </citation>
    <scope>NUCLEOTIDE SEQUENCE [LARGE SCALE GENOMIC DNA]</scope>
    <source>
        <strain evidence="2 3">NRRL 28638</strain>
    </source>
</reference>